<dbReference type="Proteomes" id="UP000265566">
    <property type="component" value="Chromosome 2"/>
</dbReference>
<dbReference type="PaxDb" id="3880-AES63521"/>
<gene>
    <name evidence="3" type="ordered locus">MTR_2g009620</name>
    <name evidence="2" type="ORF">MtrDRAFT_AC148971g5v2</name>
    <name evidence="4" type="ORF">MtrunA17_Chr2g0279621</name>
</gene>
<feature type="coiled-coil region" evidence="1">
    <location>
        <begin position="743"/>
        <end position="812"/>
    </location>
</feature>
<dbReference type="EMBL" id="AC148971">
    <property type="protein sequence ID" value="ABD28543.1"/>
    <property type="molecule type" value="Genomic_DNA"/>
</dbReference>
<sequence>MEDSSHTDLDYAKAELEKLRAECRVKTQQIESLKNDRARETTNLAEKHARELDLKSEEIYELKRINEDLESSLREKEKYIVHLNSENNKIEARFAERVFKLEGSNSELVLTLDEITARNSCLEKNVCESSEEVSRLKSSLLAAEKKCIEAEERAKQAKTMKLKEDVIMQLEEENVTVQDKIKWRNEQFKHLEEAYQHLKDQFQLSKEEWEKERSLLVGEISSLQMSLNSQTRTLEGLQSRFEMCNHALACEESKRKLLEAEISEFKTSFEDVYGQCEEKKFEIEELTVRRNDEIAELRNSLAEKEILVKELERKIVLLEQDNQEVGDLLKEFREAQIRGAGGNSMTSKLRNKLRKLEEVHKNCSSVLKSKESQWDCQVAKMEADVIGYQSALTNKEQEIRELQIELENCYCAIEENHIELLIFKSVLAVADAYSKSFGTETGKAVCVEENGDTILNFSEQLRLKDNSLKTMAQKQFLLEEEFEHQKKCLEESSAGQLILKEQLLQMENTLKHERKVSFEALEMLKHEMASKNDELSRLDCEARHWKSTVETLRVSYQEIQGTCKEMETSLLSRDANEQALKLENKNLLCIVKDQERDTEDLQLQIALLESCNAEKAKEAERFKQEKDELVQTMMEKDCCIKDLEKDIAVASLKQESIKKELEDAVLAQLDAQKALQQEEDLLWKIKDEKDETIKHFQELAKASEQDFLEALCFSFSIQVEKLVEVSMVTEALKNAEYLTKLEIEEKSTRIIKSELEIKSLLENLAQTEESYCHLKHEAKQFQLSLEAMELETKKLTNEKQKMEQMIAEIKFENGNLLLDITKLSTEREDMLAHIEYIYGKIGDLSSEDMQFNTSIDEENETAMDSVVCDKLHGSAQDSANGLLFPCTNKKIEENFDGRLPLREVNSLHM</sequence>
<reference evidence="5" key="5">
    <citation type="submission" date="2015-04" db="UniProtKB">
        <authorList>
            <consortium name="EnsemblPlants"/>
        </authorList>
    </citation>
    <scope>IDENTIFICATION</scope>
    <source>
        <strain evidence="5">cv. Jemalong A17</strain>
    </source>
</reference>
<reference evidence="3 6" key="4">
    <citation type="journal article" date="2014" name="BMC Genomics">
        <title>An improved genome release (version Mt4.0) for the model legume Medicago truncatula.</title>
        <authorList>
            <person name="Tang H."/>
            <person name="Krishnakumar V."/>
            <person name="Bidwell S."/>
            <person name="Rosen B."/>
            <person name="Chan A."/>
            <person name="Zhou S."/>
            <person name="Gentzbittel L."/>
            <person name="Childs K.L."/>
            <person name="Yandell M."/>
            <person name="Gundlach H."/>
            <person name="Mayer K.F."/>
            <person name="Schwartz D.C."/>
            <person name="Town C.D."/>
        </authorList>
    </citation>
    <scope>GENOME REANNOTATION</scope>
    <source>
        <strain evidence="5 6">cv. Jemalong A17</strain>
    </source>
</reference>
<dbReference type="PANTHER" id="PTHR45287:SF3">
    <property type="entry name" value="PROTEIN, PUTATIVE-RELATED"/>
    <property type="match status" value="1"/>
</dbReference>
<feature type="coiled-coil region" evidence="1">
    <location>
        <begin position="133"/>
        <end position="208"/>
    </location>
</feature>
<dbReference type="AlphaFoldDB" id="Q2HVA4"/>
<dbReference type="Gramene" id="rna7322">
    <property type="protein sequence ID" value="RHN71696.1"/>
    <property type="gene ID" value="gene7322"/>
</dbReference>
<dbReference type="InterPro" id="IPR040262">
    <property type="entry name" value="At4g38062-like"/>
</dbReference>
<dbReference type="PANTHER" id="PTHR45287">
    <property type="entry name" value="OS03G0691500 PROTEIN"/>
    <property type="match status" value="1"/>
</dbReference>
<evidence type="ECO:0000313" key="3">
    <source>
        <dbReference type="EMBL" id="AES63521.1"/>
    </source>
</evidence>
<dbReference type="HOGENOM" id="CLU_005916_0_0_1"/>
<feature type="coiled-coil region" evidence="1">
    <location>
        <begin position="608"/>
        <end position="678"/>
    </location>
</feature>
<dbReference type="eggNOG" id="ENOG502QQVI">
    <property type="taxonomic scope" value="Eukaryota"/>
</dbReference>
<dbReference type="EMBL" id="PSQE01000002">
    <property type="protein sequence ID" value="RHN71696.1"/>
    <property type="molecule type" value="Genomic_DNA"/>
</dbReference>
<evidence type="ECO:0000313" key="6">
    <source>
        <dbReference type="Proteomes" id="UP000002051"/>
    </source>
</evidence>
<dbReference type="STRING" id="3880.Q2HVA4"/>
<evidence type="ECO:0000313" key="5">
    <source>
        <dbReference type="EnsemblPlants" id="AES63521"/>
    </source>
</evidence>
<dbReference type="Proteomes" id="UP000002051">
    <property type="component" value="Chromosome 2"/>
</dbReference>
<reference evidence="2" key="1">
    <citation type="submission" date="2004-07" db="EMBL/GenBank/DDBJ databases">
        <authorList>
            <person name="Town C.D."/>
        </authorList>
    </citation>
    <scope>NUCLEOTIDE SEQUENCE</scope>
</reference>
<organism evidence="2">
    <name type="scientific">Medicago truncatula</name>
    <name type="common">Barrel medic</name>
    <name type="synonym">Medicago tribuloides</name>
    <dbReference type="NCBI Taxonomy" id="3880"/>
    <lineage>
        <taxon>Eukaryota</taxon>
        <taxon>Viridiplantae</taxon>
        <taxon>Streptophyta</taxon>
        <taxon>Embryophyta</taxon>
        <taxon>Tracheophyta</taxon>
        <taxon>Spermatophyta</taxon>
        <taxon>Magnoliopsida</taxon>
        <taxon>eudicotyledons</taxon>
        <taxon>Gunneridae</taxon>
        <taxon>Pentapetalae</taxon>
        <taxon>rosids</taxon>
        <taxon>fabids</taxon>
        <taxon>Fabales</taxon>
        <taxon>Fabaceae</taxon>
        <taxon>Papilionoideae</taxon>
        <taxon>50 kb inversion clade</taxon>
        <taxon>NPAAA clade</taxon>
        <taxon>Hologalegina</taxon>
        <taxon>IRL clade</taxon>
        <taxon>Trifolieae</taxon>
        <taxon>Medicago</taxon>
    </lineage>
</organism>
<reference evidence="2" key="2">
    <citation type="submission" date="2007-03" db="EMBL/GenBank/DDBJ databases">
        <authorList>
            <consortium name="The International Medicago Genome Annotation Group"/>
        </authorList>
    </citation>
    <scope>NUCLEOTIDE SEQUENCE</scope>
</reference>
<feature type="coiled-coil region" evidence="1">
    <location>
        <begin position="9"/>
        <end position="36"/>
    </location>
</feature>
<feature type="coiled-coil region" evidence="1">
    <location>
        <begin position="66"/>
        <end position="93"/>
    </location>
</feature>
<dbReference type="EnsemblPlants" id="AES63521">
    <property type="protein sequence ID" value="AES63521"/>
    <property type="gene ID" value="MTR_2g009620"/>
</dbReference>
<reference evidence="4" key="6">
    <citation type="journal article" date="2018" name="Nat. Plants">
        <title>Whole-genome landscape of Medicago truncatula symbiotic genes.</title>
        <authorList>
            <person name="Pecrix Y."/>
            <person name="Gamas P."/>
            <person name="Carrere S."/>
        </authorList>
    </citation>
    <scope>NUCLEOTIDE SEQUENCE</scope>
    <source>
        <tissue evidence="4">Leaves</tissue>
    </source>
</reference>
<dbReference type="OMA" id="QDKIKWR"/>
<evidence type="ECO:0000313" key="2">
    <source>
        <dbReference type="EMBL" id="ABD28543.1"/>
    </source>
</evidence>
<dbReference type="EMBL" id="CM001218">
    <property type="protein sequence ID" value="AES63521.1"/>
    <property type="molecule type" value="Genomic_DNA"/>
</dbReference>
<feature type="coiled-coil region" evidence="1">
    <location>
        <begin position="385"/>
        <end position="412"/>
    </location>
</feature>
<name>Q2HVA4_MEDTR</name>
<proteinExistence type="predicted"/>
<keyword evidence="1" id="KW-0175">Coiled coil</keyword>
<reference evidence="3 6" key="3">
    <citation type="journal article" date="2011" name="Nature">
        <title>The Medicago genome provides insight into the evolution of rhizobial symbioses.</title>
        <authorList>
            <person name="Young N.D."/>
            <person name="Debelle F."/>
            <person name="Oldroyd G.E."/>
            <person name="Geurts R."/>
            <person name="Cannon S.B."/>
            <person name="Udvardi M.K."/>
            <person name="Benedito V.A."/>
            <person name="Mayer K.F."/>
            <person name="Gouzy J."/>
            <person name="Schoof H."/>
            <person name="Van de Peer Y."/>
            <person name="Proost S."/>
            <person name="Cook D.R."/>
            <person name="Meyers B.C."/>
            <person name="Spannagl M."/>
            <person name="Cheung F."/>
            <person name="De Mita S."/>
            <person name="Krishnakumar V."/>
            <person name="Gundlach H."/>
            <person name="Zhou S."/>
            <person name="Mudge J."/>
            <person name="Bharti A.K."/>
            <person name="Murray J.D."/>
            <person name="Naoumkina M.A."/>
            <person name="Rosen B."/>
            <person name="Silverstein K.A."/>
            <person name="Tang H."/>
            <person name="Rombauts S."/>
            <person name="Zhao P.X."/>
            <person name="Zhou P."/>
            <person name="Barbe V."/>
            <person name="Bardou P."/>
            <person name="Bechner M."/>
            <person name="Bellec A."/>
            <person name="Berger A."/>
            <person name="Berges H."/>
            <person name="Bidwell S."/>
            <person name="Bisseling T."/>
            <person name="Choisne N."/>
            <person name="Couloux A."/>
            <person name="Denny R."/>
            <person name="Deshpande S."/>
            <person name="Dai X."/>
            <person name="Doyle J.J."/>
            <person name="Dudez A.M."/>
            <person name="Farmer A.D."/>
            <person name="Fouteau S."/>
            <person name="Franken C."/>
            <person name="Gibelin C."/>
            <person name="Gish J."/>
            <person name="Goldstein S."/>
            <person name="Gonzalez A.J."/>
            <person name="Green P.J."/>
            <person name="Hallab A."/>
            <person name="Hartog M."/>
            <person name="Hua A."/>
            <person name="Humphray S.J."/>
            <person name="Jeong D.H."/>
            <person name="Jing Y."/>
            <person name="Jocker A."/>
            <person name="Kenton S.M."/>
            <person name="Kim D.J."/>
            <person name="Klee K."/>
            <person name="Lai H."/>
            <person name="Lang C."/>
            <person name="Lin S."/>
            <person name="Macmil S.L."/>
            <person name="Magdelenat G."/>
            <person name="Matthews L."/>
            <person name="McCorrison J."/>
            <person name="Monaghan E.L."/>
            <person name="Mun J.H."/>
            <person name="Najar F.Z."/>
            <person name="Nicholson C."/>
            <person name="Noirot C."/>
            <person name="O'Bleness M."/>
            <person name="Paule C.R."/>
            <person name="Poulain J."/>
            <person name="Prion F."/>
            <person name="Qin B."/>
            <person name="Qu C."/>
            <person name="Retzel E.F."/>
            <person name="Riddle C."/>
            <person name="Sallet E."/>
            <person name="Samain S."/>
            <person name="Samson N."/>
            <person name="Sanders I."/>
            <person name="Saurat O."/>
            <person name="Scarpelli C."/>
            <person name="Schiex T."/>
            <person name="Segurens B."/>
            <person name="Severin A.J."/>
            <person name="Sherrier D.J."/>
            <person name="Shi R."/>
            <person name="Sims S."/>
            <person name="Singer S.R."/>
            <person name="Sinharoy S."/>
            <person name="Sterck L."/>
            <person name="Viollet A."/>
            <person name="Wang B.B."/>
            <person name="Wang K."/>
            <person name="Wang M."/>
            <person name="Wang X."/>
            <person name="Warfsmann J."/>
            <person name="Weissenbach J."/>
            <person name="White D.D."/>
            <person name="White J.D."/>
            <person name="Wiley G.B."/>
            <person name="Wincker P."/>
            <person name="Xing Y."/>
            <person name="Yang L."/>
            <person name="Yao Z."/>
            <person name="Ying F."/>
            <person name="Zhai J."/>
            <person name="Zhou L."/>
            <person name="Zuber A."/>
            <person name="Denarie J."/>
            <person name="Dixon R.A."/>
            <person name="May G.D."/>
            <person name="Schwartz D.C."/>
            <person name="Rogers J."/>
            <person name="Quetier F."/>
            <person name="Town C.D."/>
            <person name="Roe B.A."/>
        </authorList>
    </citation>
    <scope>NUCLEOTIDE SEQUENCE [LARGE SCALE GENOMIC DNA]</scope>
    <source>
        <strain evidence="3">A17</strain>
        <strain evidence="5 6">cv. Jemalong A17</strain>
    </source>
</reference>
<dbReference type="OrthoDB" id="685795at2759"/>
<evidence type="ECO:0000313" key="4">
    <source>
        <dbReference type="EMBL" id="RHN71696.1"/>
    </source>
</evidence>
<protein>
    <submittedName>
        <fullName evidence="2">Centromere protein, putative</fullName>
    </submittedName>
    <submittedName>
        <fullName evidence="3">Viral A-type inclusion protein, putative</fullName>
    </submittedName>
</protein>
<feature type="coiled-coil region" evidence="1">
    <location>
        <begin position="294"/>
        <end position="338"/>
    </location>
</feature>
<accession>Q2HVA4</accession>
<keyword evidence="6" id="KW-1185">Reference proteome</keyword>
<evidence type="ECO:0000256" key="1">
    <source>
        <dbReference type="SAM" id="Coils"/>
    </source>
</evidence>